<dbReference type="AlphaFoldDB" id="A0A1J5RTW6"/>
<evidence type="ECO:0000313" key="1">
    <source>
        <dbReference type="EMBL" id="OIQ99422.1"/>
    </source>
</evidence>
<dbReference type="EMBL" id="MLJW01000106">
    <property type="protein sequence ID" value="OIQ99422.1"/>
    <property type="molecule type" value="Genomic_DNA"/>
</dbReference>
<reference evidence="1" key="1">
    <citation type="submission" date="2016-10" db="EMBL/GenBank/DDBJ databases">
        <title>Sequence of Gallionella enrichment culture.</title>
        <authorList>
            <person name="Poehlein A."/>
            <person name="Muehling M."/>
            <person name="Daniel R."/>
        </authorList>
    </citation>
    <scope>NUCLEOTIDE SEQUENCE</scope>
</reference>
<protein>
    <submittedName>
        <fullName evidence="1">Uncharacterized protein</fullName>
    </submittedName>
</protein>
<gene>
    <name evidence="1" type="ORF">GALL_185190</name>
</gene>
<comment type="caution">
    <text evidence="1">The sequence shown here is derived from an EMBL/GenBank/DDBJ whole genome shotgun (WGS) entry which is preliminary data.</text>
</comment>
<accession>A0A1J5RTW6</accession>
<name>A0A1J5RTW6_9ZZZZ</name>
<organism evidence="1">
    <name type="scientific">mine drainage metagenome</name>
    <dbReference type="NCBI Taxonomy" id="410659"/>
    <lineage>
        <taxon>unclassified sequences</taxon>
        <taxon>metagenomes</taxon>
        <taxon>ecological metagenomes</taxon>
    </lineage>
</organism>
<proteinExistence type="predicted"/>
<sequence>MYHALVRKKPMNVSMAVKFKSNTAVGKAFDAIIDGIGRGDIGEILMNWNDSQLNEDGDKIICYPGRDGRFSLGKEGGKVIISKREFLTWLMSDEPFDEKVYGANIRNDPDWTALILRAREAAIGTQLHGKGAEASHSKTPQGSRN</sequence>